<feature type="compositionally biased region" description="Basic and acidic residues" evidence="1">
    <location>
        <begin position="82"/>
        <end position="96"/>
    </location>
</feature>
<reference evidence="4" key="1">
    <citation type="journal article" date="2019" name="Int. J. Syst. Evol. Microbiol.">
        <title>The Global Catalogue of Microorganisms (GCM) 10K type strain sequencing project: providing services to taxonomists for standard genome sequencing and annotation.</title>
        <authorList>
            <consortium name="The Broad Institute Genomics Platform"/>
            <consortium name="The Broad Institute Genome Sequencing Center for Infectious Disease"/>
            <person name="Wu L."/>
            <person name="Ma J."/>
        </authorList>
    </citation>
    <scope>NUCLEOTIDE SEQUENCE [LARGE SCALE GENOMIC DNA]</scope>
    <source>
        <strain evidence="4">JCM 17657</strain>
    </source>
</reference>
<evidence type="ECO:0000256" key="1">
    <source>
        <dbReference type="SAM" id="MobiDB-lite"/>
    </source>
</evidence>
<dbReference type="EMBL" id="BAABIV010000013">
    <property type="protein sequence ID" value="GAA4990237.1"/>
    <property type="molecule type" value="Genomic_DNA"/>
</dbReference>
<comment type="caution">
    <text evidence="3">The sequence shown here is derived from an EMBL/GenBank/DDBJ whole genome shotgun (WGS) entry which is preliminary data.</text>
</comment>
<accession>A0ABP9I8K8</accession>
<organism evidence="3 4">
    <name type="scientific">Streptomyces hyderabadensis</name>
    <dbReference type="NCBI Taxonomy" id="598549"/>
    <lineage>
        <taxon>Bacteria</taxon>
        <taxon>Bacillati</taxon>
        <taxon>Actinomycetota</taxon>
        <taxon>Actinomycetes</taxon>
        <taxon>Kitasatosporales</taxon>
        <taxon>Streptomycetaceae</taxon>
        <taxon>Streptomyces</taxon>
    </lineage>
</organism>
<feature type="transmembrane region" description="Helical" evidence="2">
    <location>
        <begin position="45"/>
        <end position="72"/>
    </location>
</feature>
<keyword evidence="2" id="KW-0472">Membrane</keyword>
<dbReference type="RefSeq" id="WP_226027834.1">
    <property type="nucleotide sequence ID" value="NZ_BAABIV010000013.1"/>
</dbReference>
<keyword evidence="2" id="KW-1133">Transmembrane helix</keyword>
<protein>
    <recommendedName>
        <fullName evidence="5">DUF1049 domain-containing protein</fullName>
    </recommendedName>
</protein>
<evidence type="ECO:0000313" key="4">
    <source>
        <dbReference type="Proteomes" id="UP001500610"/>
    </source>
</evidence>
<sequence>MLVLGLLLMAGAAAFAGLLIADNLSGGPDYTVSLLGSEPFTISTLGAFLGGIALTLIFGLGMWMLLAGTVLARHRGKKRRRERETARQATAERDALAGRLEGAGSSTDTAADETAGQRRPTAHRPQWLRPHSHH</sequence>
<dbReference type="Proteomes" id="UP001500610">
    <property type="component" value="Unassembled WGS sequence"/>
</dbReference>
<feature type="region of interest" description="Disordered" evidence="1">
    <location>
        <begin position="75"/>
        <end position="134"/>
    </location>
</feature>
<keyword evidence="2" id="KW-0812">Transmembrane</keyword>
<evidence type="ECO:0000313" key="3">
    <source>
        <dbReference type="EMBL" id="GAA4990237.1"/>
    </source>
</evidence>
<keyword evidence="4" id="KW-1185">Reference proteome</keyword>
<evidence type="ECO:0000256" key="2">
    <source>
        <dbReference type="SAM" id="Phobius"/>
    </source>
</evidence>
<proteinExistence type="predicted"/>
<name>A0ABP9I8K8_9ACTN</name>
<evidence type="ECO:0008006" key="5">
    <source>
        <dbReference type="Google" id="ProtNLM"/>
    </source>
</evidence>
<gene>
    <name evidence="3" type="ORF">GCM10023257_33190</name>
</gene>